<organism evidence="1 2">
    <name type="scientific">Clostridium rhizosphaerae</name>
    <dbReference type="NCBI Taxonomy" id="2803861"/>
    <lineage>
        <taxon>Bacteria</taxon>
        <taxon>Bacillati</taxon>
        <taxon>Bacillota</taxon>
        <taxon>Clostridia</taxon>
        <taxon>Eubacteriales</taxon>
        <taxon>Clostridiaceae</taxon>
        <taxon>Clostridium</taxon>
    </lineage>
</organism>
<name>A0ABS1TCU8_9CLOT</name>
<keyword evidence="2" id="KW-1185">Reference proteome</keyword>
<gene>
    <name evidence="1" type="ORF">JK636_15235</name>
</gene>
<comment type="caution">
    <text evidence="1">The sequence shown here is derived from an EMBL/GenBank/DDBJ whole genome shotgun (WGS) entry which is preliminary data.</text>
</comment>
<evidence type="ECO:0000313" key="1">
    <source>
        <dbReference type="EMBL" id="MBL4937106.1"/>
    </source>
</evidence>
<sequence length="107" mass="11172">MSYGFGFVENVQDNLGQTVSIFTTSGGQSGSGFTGVLANANNDFVRLVNQIGQGPGCALGNCCDSFGGHDGYNEAGMNCGRNMLGTVVDIPYNRMAAFVHNAVGSHW</sequence>
<reference evidence="1 2" key="1">
    <citation type="submission" date="2021-01" db="EMBL/GenBank/DDBJ databases">
        <title>Genome public.</title>
        <authorList>
            <person name="Liu C."/>
            <person name="Sun Q."/>
        </authorList>
    </citation>
    <scope>NUCLEOTIDE SEQUENCE [LARGE SCALE GENOMIC DNA]</scope>
    <source>
        <strain evidence="1 2">YIM B02515</strain>
    </source>
</reference>
<dbReference type="RefSeq" id="WP_202749858.1">
    <property type="nucleotide sequence ID" value="NZ_JAESWC010000009.1"/>
</dbReference>
<dbReference type="EMBL" id="JAESWC010000009">
    <property type="protein sequence ID" value="MBL4937106.1"/>
    <property type="molecule type" value="Genomic_DNA"/>
</dbReference>
<dbReference type="Proteomes" id="UP000632377">
    <property type="component" value="Unassembled WGS sequence"/>
</dbReference>
<proteinExistence type="predicted"/>
<protein>
    <submittedName>
        <fullName evidence="1">Uncharacterized protein</fullName>
    </submittedName>
</protein>
<evidence type="ECO:0000313" key="2">
    <source>
        <dbReference type="Proteomes" id="UP000632377"/>
    </source>
</evidence>
<accession>A0ABS1TCU8</accession>